<gene>
    <name evidence="1" type="primary">Acey_s0041.g472</name>
    <name evidence="1" type="ORF">Y032_0041g472</name>
</gene>
<protein>
    <submittedName>
        <fullName evidence="1">Uncharacterized protein</fullName>
    </submittedName>
</protein>
<accession>A0A016UGL7</accession>
<keyword evidence="2" id="KW-1185">Reference proteome</keyword>
<sequence>MCSMFSNPAPRHCLYKQPTILLKSGFSSLYSLPCHAANIECLLYALPCHAATIDYVNVVMWNKTVVKSKVHEGNMVLYSFQLSYLG</sequence>
<reference evidence="2" key="1">
    <citation type="journal article" date="2015" name="Nat. Genet.">
        <title>The genome and transcriptome of the zoonotic hookworm Ancylostoma ceylanicum identify infection-specific gene families.</title>
        <authorList>
            <person name="Schwarz E.M."/>
            <person name="Hu Y."/>
            <person name="Antoshechkin I."/>
            <person name="Miller M.M."/>
            <person name="Sternberg P.W."/>
            <person name="Aroian R.V."/>
        </authorList>
    </citation>
    <scope>NUCLEOTIDE SEQUENCE</scope>
    <source>
        <strain evidence="2">HY135</strain>
    </source>
</reference>
<evidence type="ECO:0000313" key="2">
    <source>
        <dbReference type="Proteomes" id="UP000024635"/>
    </source>
</evidence>
<dbReference type="Proteomes" id="UP000024635">
    <property type="component" value="Unassembled WGS sequence"/>
</dbReference>
<comment type="caution">
    <text evidence="1">The sequence shown here is derived from an EMBL/GenBank/DDBJ whole genome shotgun (WGS) entry which is preliminary data.</text>
</comment>
<name>A0A016UGL7_9BILA</name>
<dbReference type="AlphaFoldDB" id="A0A016UGL7"/>
<organism evidence="1 2">
    <name type="scientific">Ancylostoma ceylanicum</name>
    <dbReference type="NCBI Taxonomy" id="53326"/>
    <lineage>
        <taxon>Eukaryota</taxon>
        <taxon>Metazoa</taxon>
        <taxon>Ecdysozoa</taxon>
        <taxon>Nematoda</taxon>
        <taxon>Chromadorea</taxon>
        <taxon>Rhabditida</taxon>
        <taxon>Rhabditina</taxon>
        <taxon>Rhabditomorpha</taxon>
        <taxon>Strongyloidea</taxon>
        <taxon>Ancylostomatidae</taxon>
        <taxon>Ancylostomatinae</taxon>
        <taxon>Ancylostoma</taxon>
    </lineage>
</organism>
<dbReference type="EMBL" id="JARK01001377">
    <property type="protein sequence ID" value="EYC14320.1"/>
    <property type="molecule type" value="Genomic_DNA"/>
</dbReference>
<proteinExistence type="predicted"/>
<evidence type="ECO:0000313" key="1">
    <source>
        <dbReference type="EMBL" id="EYC14320.1"/>
    </source>
</evidence>